<keyword evidence="2" id="KW-1185">Reference proteome</keyword>
<proteinExistence type="predicted"/>
<dbReference type="GeneID" id="26795093"/>
<reference evidence="1 2" key="1">
    <citation type="journal article" date="2015" name="Sci. Rep.">
        <title>Bacteriophages of wastewater foaming-associated filamentous Gordonia reduce host levels in raw activated sludge.</title>
        <authorList>
            <person name="Liu M."/>
            <person name="Gill J.J."/>
            <person name="Young R."/>
            <person name="Summer E.J."/>
        </authorList>
    </citation>
    <scope>NUCLEOTIDE SEQUENCE [LARGE SCALE GENOMIC DNA]</scope>
</reference>
<evidence type="ECO:0000313" key="2">
    <source>
        <dbReference type="Proteomes" id="UP000033020"/>
    </source>
</evidence>
<protein>
    <submittedName>
        <fullName evidence="1">Uncharacterized protein</fullName>
    </submittedName>
</protein>
<evidence type="ECO:0000313" key="1">
    <source>
        <dbReference type="EMBL" id="AKC02786.1"/>
    </source>
</evidence>
<gene>
    <name evidence="1" type="ORF">GordTnk2_46</name>
</gene>
<dbReference type="Proteomes" id="UP000033020">
    <property type="component" value="Segment"/>
</dbReference>
<dbReference type="EMBL" id="KP790008">
    <property type="protein sequence ID" value="AKC02786.1"/>
    <property type="molecule type" value="Genomic_DNA"/>
</dbReference>
<name>A0A0E3T5R4_9CAUD</name>
<organism evidence="1 2">
    <name type="scientific">Gordonia phage GordTnk2</name>
    <dbReference type="NCBI Taxonomy" id="1622192"/>
    <lineage>
        <taxon>Viruses</taxon>
        <taxon>Duplodnaviria</taxon>
        <taxon>Heunggongvirae</taxon>
        <taxon>Uroviricota</taxon>
        <taxon>Caudoviricetes</taxon>
        <taxon>Gordtnkvirus</taxon>
        <taxon>Gordtnkvirus gordtnk2</taxon>
    </lineage>
</organism>
<accession>A0A0E3T5R4</accession>
<sequence>MSYPNYNRDEDKIKMKAAQEEVKHYKAIVKIFDERGGKFEIELRAKTLEKLREKIADHLQLVEDDDFDGGKIPGVNYRGQ</sequence>
<dbReference type="KEGG" id="vg:26795093"/>
<dbReference type="RefSeq" id="YP_009223954.1">
    <property type="nucleotide sequence ID" value="NC_029074.1"/>
</dbReference>